<dbReference type="OrthoDB" id="10017003at2759"/>
<dbReference type="AlphaFoldDB" id="A0A2A2L9S6"/>
<organism evidence="3 4">
    <name type="scientific">Diploscapter pachys</name>
    <dbReference type="NCBI Taxonomy" id="2018661"/>
    <lineage>
        <taxon>Eukaryota</taxon>
        <taxon>Metazoa</taxon>
        <taxon>Ecdysozoa</taxon>
        <taxon>Nematoda</taxon>
        <taxon>Chromadorea</taxon>
        <taxon>Rhabditida</taxon>
        <taxon>Rhabditina</taxon>
        <taxon>Rhabditomorpha</taxon>
        <taxon>Rhabditoidea</taxon>
        <taxon>Rhabditidae</taxon>
        <taxon>Diploscapter</taxon>
    </lineage>
</organism>
<keyword evidence="4" id="KW-1185">Reference proteome</keyword>
<feature type="transmembrane region" description="Helical" evidence="1">
    <location>
        <begin position="30"/>
        <end position="47"/>
    </location>
</feature>
<gene>
    <name evidence="3" type="ORF">WR25_21146</name>
</gene>
<keyword evidence="2" id="KW-0732">Signal</keyword>
<proteinExistence type="predicted"/>
<protein>
    <recommendedName>
        <fullName evidence="5">7TM GPCR serpentine receptor class x (Srx) domain-containing protein</fullName>
    </recommendedName>
</protein>
<keyword evidence="1" id="KW-0812">Transmembrane</keyword>
<evidence type="ECO:0000256" key="2">
    <source>
        <dbReference type="SAM" id="SignalP"/>
    </source>
</evidence>
<comment type="caution">
    <text evidence="3">The sequence shown here is derived from an EMBL/GenBank/DDBJ whole genome shotgun (WGS) entry which is preliminary data.</text>
</comment>
<evidence type="ECO:0000313" key="3">
    <source>
        <dbReference type="EMBL" id="PAV82878.1"/>
    </source>
</evidence>
<dbReference type="SUPFAM" id="SSF81321">
    <property type="entry name" value="Family A G protein-coupled receptor-like"/>
    <property type="match status" value="1"/>
</dbReference>
<keyword evidence="1" id="KW-1133">Transmembrane helix</keyword>
<evidence type="ECO:0008006" key="5">
    <source>
        <dbReference type="Google" id="ProtNLM"/>
    </source>
</evidence>
<reference evidence="3 4" key="1">
    <citation type="journal article" date="2017" name="Curr. Biol.">
        <title>Genome architecture and evolution of a unichromosomal asexual nematode.</title>
        <authorList>
            <person name="Fradin H."/>
            <person name="Zegar C."/>
            <person name="Gutwein M."/>
            <person name="Lucas J."/>
            <person name="Kovtun M."/>
            <person name="Corcoran D."/>
            <person name="Baugh L.R."/>
            <person name="Kiontke K."/>
            <person name="Gunsalus K."/>
            <person name="Fitch D.H."/>
            <person name="Piano F."/>
        </authorList>
    </citation>
    <scope>NUCLEOTIDE SEQUENCE [LARGE SCALE GENOMIC DNA]</scope>
    <source>
        <strain evidence="3">PF1309</strain>
    </source>
</reference>
<feature type="chain" id="PRO_5013013992" description="7TM GPCR serpentine receptor class x (Srx) domain-containing protein" evidence="2">
    <location>
        <begin position="18"/>
        <end position="120"/>
    </location>
</feature>
<evidence type="ECO:0000313" key="4">
    <source>
        <dbReference type="Proteomes" id="UP000218231"/>
    </source>
</evidence>
<feature type="transmembrane region" description="Helical" evidence="1">
    <location>
        <begin position="54"/>
        <end position="76"/>
    </location>
</feature>
<accession>A0A2A2L9S6</accession>
<dbReference type="Proteomes" id="UP000218231">
    <property type="component" value="Unassembled WGS sequence"/>
</dbReference>
<feature type="signal peptide" evidence="2">
    <location>
        <begin position="1"/>
        <end position="17"/>
    </location>
</feature>
<evidence type="ECO:0000256" key="1">
    <source>
        <dbReference type="SAM" id="Phobius"/>
    </source>
</evidence>
<name>A0A2A2L9S6_9BILA</name>
<keyword evidence="1" id="KW-0472">Membrane</keyword>
<dbReference type="EMBL" id="LIAE01007017">
    <property type="protein sequence ID" value="PAV82878.1"/>
    <property type="molecule type" value="Genomic_DNA"/>
</dbReference>
<sequence length="120" mass="14447">MAVIMFIFLAPAQVIQDENIFTYELNYRMMFFYNGFWYTYIVQLVVMSINRHRYLDFATGFVPCPLIVFSYSFIFIKLRRNNKNMVALKRNISIKRDPENQVRNKVNATELRLLIQVFKL</sequence>